<dbReference type="SUPFAM" id="SSF51306">
    <property type="entry name" value="LexA/Signal peptidase"/>
    <property type="match status" value="1"/>
</dbReference>
<keyword evidence="2" id="KW-0227">DNA damage</keyword>
<dbReference type="PRINTS" id="PR00726">
    <property type="entry name" value="LEXASERPTASE"/>
</dbReference>
<dbReference type="EMBL" id="RKKU01000029">
    <property type="protein sequence ID" value="ROZ81573.1"/>
    <property type="molecule type" value="Genomic_DNA"/>
</dbReference>
<evidence type="ECO:0000256" key="5">
    <source>
        <dbReference type="ARBA" id="ARBA00023204"/>
    </source>
</evidence>
<feature type="domain" description="Peptidase S24/S26A/S26B/S26C" evidence="8">
    <location>
        <begin position="13"/>
        <end position="124"/>
    </location>
</feature>
<evidence type="ECO:0000256" key="7">
    <source>
        <dbReference type="RuleBase" id="RU003991"/>
    </source>
</evidence>
<keyword evidence="10" id="KW-1185">Reference proteome</keyword>
<evidence type="ECO:0000313" key="10">
    <source>
        <dbReference type="Proteomes" id="UP000275199"/>
    </source>
</evidence>
<name>A0ABX9XGL6_9PSED</name>
<proteinExistence type="inferred from homology"/>
<dbReference type="Gene3D" id="2.10.109.10">
    <property type="entry name" value="Umud Fragment, subunit A"/>
    <property type="match status" value="1"/>
</dbReference>
<dbReference type="InterPro" id="IPR036286">
    <property type="entry name" value="LexA/Signal_pep-like_sf"/>
</dbReference>
<comment type="similarity">
    <text evidence="1 7">Belongs to the peptidase S24 family.</text>
</comment>
<evidence type="ECO:0000259" key="8">
    <source>
        <dbReference type="Pfam" id="PF00717"/>
    </source>
</evidence>
<dbReference type="PANTHER" id="PTHR33516:SF2">
    <property type="entry name" value="LEXA REPRESSOR-RELATED"/>
    <property type="match status" value="1"/>
</dbReference>
<evidence type="ECO:0000256" key="4">
    <source>
        <dbReference type="ARBA" id="ARBA00022813"/>
    </source>
</evidence>
<gene>
    <name evidence="9" type="ORF">EF096_17305</name>
</gene>
<keyword evidence="4 7" id="KW-0068">Autocatalytic cleavage</keyword>
<dbReference type="Pfam" id="PF00717">
    <property type="entry name" value="Peptidase_S24"/>
    <property type="match status" value="1"/>
</dbReference>
<keyword evidence="3 7" id="KW-0378">Hydrolase</keyword>
<evidence type="ECO:0000256" key="3">
    <source>
        <dbReference type="ARBA" id="ARBA00022801"/>
    </source>
</evidence>
<dbReference type="CDD" id="cd06529">
    <property type="entry name" value="S24_LexA-like"/>
    <property type="match status" value="1"/>
</dbReference>
<keyword evidence="6" id="KW-0742">SOS response</keyword>
<evidence type="ECO:0000256" key="1">
    <source>
        <dbReference type="ARBA" id="ARBA00007484"/>
    </source>
</evidence>
<organism evidence="9 10">
    <name type="scientific">Pseudomonas neustonica</name>
    <dbReference type="NCBI Taxonomy" id="2487346"/>
    <lineage>
        <taxon>Bacteria</taxon>
        <taxon>Pseudomonadati</taxon>
        <taxon>Pseudomonadota</taxon>
        <taxon>Gammaproteobacteria</taxon>
        <taxon>Pseudomonadales</taxon>
        <taxon>Pseudomonadaceae</taxon>
        <taxon>Pseudomonas</taxon>
    </lineage>
</organism>
<accession>A0ABX9XGL6</accession>
<dbReference type="Proteomes" id="UP000275199">
    <property type="component" value="Unassembled WGS sequence"/>
</dbReference>
<keyword evidence="5" id="KW-0234">DNA repair</keyword>
<protein>
    <submittedName>
        <fullName evidence="9">Peptidase S24</fullName>
    </submittedName>
</protein>
<evidence type="ECO:0000256" key="2">
    <source>
        <dbReference type="ARBA" id="ARBA00022763"/>
    </source>
</evidence>
<dbReference type="InterPro" id="IPR015927">
    <property type="entry name" value="Peptidase_S24_S26A/B/C"/>
</dbReference>
<dbReference type="PANTHER" id="PTHR33516">
    <property type="entry name" value="LEXA REPRESSOR"/>
    <property type="match status" value="1"/>
</dbReference>
<evidence type="ECO:0000256" key="6">
    <source>
        <dbReference type="ARBA" id="ARBA00023236"/>
    </source>
</evidence>
<reference evidence="9 10" key="1">
    <citation type="submission" date="2018-11" db="EMBL/GenBank/DDBJ databases">
        <authorList>
            <person name="Jang G.I."/>
            <person name="Hwang C.Y."/>
        </authorList>
    </citation>
    <scope>NUCLEOTIDE SEQUENCE [LARGE SCALE GENOMIC DNA]</scope>
    <source>
        <strain evidence="9 10">SSM26</strain>
    </source>
</reference>
<dbReference type="NCBIfam" id="NF007621">
    <property type="entry name" value="PRK10276.1"/>
    <property type="match status" value="1"/>
</dbReference>
<dbReference type="InterPro" id="IPR039418">
    <property type="entry name" value="LexA-like"/>
</dbReference>
<evidence type="ECO:0000313" key="9">
    <source>
        <dbReference type="EMBL" id="ROZ81573.1"/>
    </source>
</evidence>
<dbReference type="InterPro" id="IPR050077">
    <property type="entry name" value="LexA_repressor"/>
</dbReference>
<sequence length="136" mass="14899">MPSGQLVSCYDALVSAGFPSPALDHMEQKISLDQLLDVHAPHTYLVRVRGDSMTGAGIHDGDILVVSRALTAGHGDIVVAAVNGEVFVKRLIRRGQQLILQPENPQFASLHVLEGDELQIWGVVRNSIRWHLTCEK</sequence>
<dbReference type="InterPro" id="IPR006197">
    <property type="entry name" value="Peptidase_S24_LexA"/>
</dbReference>
<comment type="caution">
    <text evidence="9">The sequence shown here is derived from an EMBL/GenBank/DDBJ whole genome shotgun (WGS) entry which is preliminary data.</text>
</comment>